<gene>
    <name evidence="1" type="ORF">DAMNIGENAA_16570</name>
</gene>
<evidence type="ECO:0000313" key="2">
    <source>
        <dbReference type="Proteomes" id="UP001144372"/>
    </source>
</evidence>
<dbReference type="AlphaFoldDB" id="A0A9W6D3H1"/>
<evidence type="ECO:0000313" key="1">
    <source>
        <dbReference type="EMBL" id="GLI34224.1"/>
    </source>
</evidence>
<name>A0A9W6D3H1_9BACT</name>
<dbReference type="EMBL" id="BSDR01000001">
    <property type="protein sequence ID" value="GLI34224.1"/>
    <property type="molecule type" value="Genomic_DNA"/>
</dbReference>
<sequence>MKIEITLRIKNNDLNYNERSYNEKRIAGIQWRVNVKVGGIRAGKSSKPAG</sequence>
<keyword evidence="2" id="KW-1185">Reference proteome</keyword>
<organism evidence="1 2">
    <name type="scientific">Desulforhabdus amnigena</name>
    <dbReference type="NCBI Taxonomy" id="40218"/>
    <lineage>
        <taxon>Bacteria</taxon>
        <taxon>Pseudomonadati</taxon>
        <taxon>Thermodesulfobacteriota</taxon>
        <taxon>Syntrophobacteria</taxon>
        <taxon>Syntrophobacterales</taxon>
        <taxon>Syntrophobacteraceae</taxon>
        <taxon>Desulforhabdus</taxon>
    </lineage>
</organism>
<protein>
    <submittedName>
        <fullName evidence="1">Uncharacterized protein</fullName>
    </submittedName>
</protein>
<comment type="caution">
    <text evidence="1">The sequence shown here is derived from an EMBL/GenBank/DDBJ whole genome shotgun (WGS) entry which is preliminary data.</text>
</comment>
<reference evidence="1" key="1">
    <citation type="submission" date="2022-12" db="EMBL/GenBank/DDBJ databases">
        <title>Reference genome sequencing for broad-spectrum identification of bacterial and archaeal isolates by mass spectrometry.</title>
        <authorList>
            <person name="Sekiguchi Y."/>
            <person name="Tourlousse D.M."/>
        </authorList>
    </citation>
    <scope>NUCLEOTIDE SEQUENCE</scope>
    <source>
        <strain evidence="1">ASRB1</strain>
    </source>
</reference>
<accession>A0A9W6D3H1</accession>
<proteinExistence type="predicted"/>
<dbReference type="Proteomes" id="UP001144372">
    <property type="component" value="Unassembled WGS sequence"/>
</dbReference>